<reference evidence="1 2" key="1">
    <citation type="journal article" date="2012" name="J. Bacteriol.">
        <title>Draft Genome Sequence Determination for Cystic Fibrosis and Chronic Granulomatous Disease Burkholderia multivorans Isolates.</title>
        <authorList>
            <person name="Varga J.J."/>
            <person name="Losada L."/>
            <person name="Zelazny A.M."/>
            <person name="Brinkac L."/>
            <person name="Harkins D."/>
            <person name="Radune D."/>
            <person name="Hostetler J."/>
            <person name="Sampaio E.P."/>
            <person name="Ronning C.M."/>
            <person name="Nierman W.C."/>
            <person name="Greenberg D.E."/>
            <person name="Holland S.M."/>
            <person name="Goldberg J.B."/>
        </authorList>
    </citation>
    <scope>NUCLEOTIDE SEQUENCE [LARGE SCALE GENOMIC DNA]</scope>
    <source>
        <strain evidence="1 2">CGD2</strain>
    </source>
</reference>
<accession>B9BUX2</accession>
<dbReference type="Proteomes" id="UP000004535">
    <property type="component" value="Unassembled WGS sequence"/>
</dbReference>
<protein>
    <submittedName>
        <fullName evidence="1">Uncharacterized protein</fullName>
    </submittedName>
</protein>
<gene>
    <name evidence="1" type="ORF">BURMUCGD2_3862</name>
</gene>
<proteinExistence type="predicted"/>
<dbReference type="EMBL" id="ACFC01000009">
    <property type="protein sequence ID" value="EEE05619.1"/>
    <property type="molecule type" value="Genomic_DNA"/>
</dbReference>
<name>B9BUX2_9BURK</name>
<organism evidence="1 2">
    <name type="scientific">Burkholderia multivorans CGD2</name>
    <dbReference type="NCBI Taxonomy" id="513052"/>
    <lineage>
        <taxon>Bacteria</taxon>
        <taxon>Pseudomonadati</taxon>
        <taxon>Pseudomonadota</taxon>
        <taxon>Betaproteobacteria</taxon>
        <taxon>Burkholderiales</taxon>
        <taxon>Burkholderiaceae</taxon>
        <taxon>Burkholderia</taxon>
        <taxon>Burkholderia cepacia complex</taxon>
    </lineage>
</organism>
<sequence>MAMYEKPWSAVWSNRSATGKMIANNRNSSIHCRPHGKP</sequence>
<comment type="caution">
    <text evidence="1">The sequence shown here is derived from an EMBL/GenBank/DDBJ whole genome shotgun (WGS) entry which is preliminary data.</text>
</comment>
<dbReference type="AlphaFoldDB" id="B9BUX2"/>
<evidence type="ECO:0000313" key="1">
    <source>
        <dbReference type="EMBL" id="EEE05619.1"/>
    </source>
</evidence>
<evidence type="ECO:0000313" key="2">
    <source>
        <dbReference type="Proteomes" id="UP000004535"/>
    </source>
</evidence>